<reference evidence="7 9" key="2">
    <citation type="submission" date="2007-08" db="EMBL/GenBank/DDBJ databases">
        <authorList>
            <person name="Fulton L."/>
            <person name="Clifton S."/>
            <person name="Fulton B."/>
            <person name="Xu J."/>
            <person name="Minx P."/>
            <person name="Pepin K.H."/>
            <person name="Johnson M."/>
            <person name="Thiruvilangam P."/>
            <person name="Bhonagiri V."/>
            <person name="Nash W.E."/>
            <person name="Wang C."/>
            <person name="Mardis E.R."/>
            <person name="Wilson R.K."/>
        </authorList>
    </citation>
    <scope>NUCLEOTIDE SEQUENCE [LARGE SCALE GENOMIC DNA]</scope>
    <source>
        <strain evidence="7 9">DSM 753</strain>
    </source>
</reference>
<dbReference type="EMBL" id="NOXF01000006">
    <property type="protein sequence ID" value="PEQ24291.1"/>
    <property type="molecule type" value="Genomic_DNA"/>
</dbReference>
<dbReference type="InterPro" id="IPR038765">
    <property type="entry name" value="Papain-like_cys_pep_sf"/>
</dbReference>
<gene>
    <name evidence="8" type="ORF">CH238_08835</name>
    <name evidence="7" type="ORF">CLOLEP_00491</name>
</gene>
<dbReference type="PANTHER" id="PTHR41533:SF1">
    <property type="entry name" value="L,D-TRANSPEPTIDASE YCBB-RELATED"/>
    <property type="match status" value="1"/>
</dbReference>
<keyword evidence="5" id="KW-0472">Membrane</keyword>
<dbReference type="InterPro" id="IPR000064">
    <property type="entry name" value="NLP_P60_dom"/>
</dbReference>
<accession>A7VPL5</accession>
<dbReference type="GO" id="GO:0008234">
    <property type="term" value="F:cysteine-type peptidase activity"/>
    <property type="evidence" value="ECO:0007669"/>
    <property type="project" value="UniProtKB-KW"/>
</dbReference>
<evidence type="ECO:0000256" key="3">
    <source>
        <dbReference type="ARBA" id="ARBA00022801"/>
    </source>
</evidence>
<sequence length="574" mass="60993">MILCFDMERERLRRQFGMGRVKSRMKRFAAVVLSLAVMVPVGVFGTSQTAKADGPTGAGLAAHAMTAYNEGWAYSYGSASPGAVDCSGLIYSYYGVGGIRSDMMAMSPQTGSIGTLPEIPGLGLYMPGHVGVYVGGGMCVDARDYGSGVCYGSVSSMGWTNWFYVYGVDYGDATVTVDPSVGAGSSSNPSGGGADYVEDTPAEPVYLQLGSSGAEVAKLQQRLAELGYFNDGATEYFGEYTAECLKAFQAKAGYEATGILDPDTEALLYSDSAPSNLPAVYEGGEFAEEIHTIQQKLIQLQYMTGETTGFYGDQTKAAVAKFQTVVGLESTGVYDNTTRSKLEASDAPSNPEAAVIKKGDAGEEVTELQNRLILLRYMIGDASGTFDDATEAAVKEYQTTNSLEATGIVDKAMKDVLYSDKALRSPEADNLKLGYVGDDVKALQMKLAKLDLYQGGASGTFDKATEQAVKSFEEENGLRVTGVADLTVRIAIDAVINSLDLGPTYARNTDMTVQAAAITEIDEGASSNTTTSIVLGVLFGSLVLFGAVIVFYVKKNPYIVKVLRTRLSQLRGTK</sequence>
<dbReference type="InterPro" id="IPR036366">
    <property type="entry name" value="PGBDSf"/>
</dbReference>
<dbReference type="InterPro" id="IPR002477">
    <property type="entry name" value="Peptidoglycan-bd-like"/>
</dbReference>
<dbReference type="InterPro" id="IPR036365">
    <property type="entry name" value="PGBD-like_sf"/>
</dbReference>
<keyword evidence="5" id="KW-0812">Transmembrane</keyword>
<dbReference type="InterPro" id="IPR052905">
    <property type="entry name" value="LD-transpeptidase_YkuD-like"/>
</dbReference>
<dbReference type="Gene3D" id="1.10.101.10">
    <property type="entry name" value="PGBD-like superfamily/PGBD"/>
    <property type="match status" value="4"/>
</dbReference>
<keyword evidence="2" id="KW-0645">Protease</keyword>
<keyword evidence="5" id="KW-1133">Transmembrane helix</keyword>
<keyword evidence="3" id="KW-0378">Hydrolase</keyword>
<dbReference type="PANTHER" id="PTHR41533">
    <property type="entry name" value="L,D-TRANSPEPTIDASE HI_1667-RELATED"/>
    <property type="match status" value="1"/>
</dbReference>
<dbReference type="GO" id="GO:0006508">
    <property type="term" value="P:proteolysis"/>
    <property type="evidence" value="ECO:0007669"/>
    <property type="project" value="UniProtKB-KW"/>
</dbReference>
<reference evidence="7 9" key="1">
    <citation type="submission" date="2007-08" db="EMBL/GenBank/DDBJ databases">
        <title>Draft genome sequence of Clostridium leptum (DSM 753).</title>
        <authorList>
            <person name="Sudarsanam P."/>
            <person name="Ley R."/>
            <person name="Guruge J."/>
            <person name="Turnbaugh P.J."/>
            <person name="Mahowald M."/>
            <person name="Liep D."/>
            <person name="Gordon J."/>
        </authorList>
    </citation>
    <scope>NUCLEOTIDE SEQUENCE [LARGE SCALE GENOMIC DNA]</scope>
    <source>
        <strain evidence="7 9">DSM 753</strain>
    </source>
</reference>
<dbReference type="Pfam" id="PF01471">
    <property type="entry name" value="PG_binding_1"/>
    <property type="match status" value="4"/>
</dbReference>
<dbReference type="Gene3D" id="3.90.1720.10">
    <property type="entry name" value="endopeptidase domain like (from Nostoc punctiforme)"/>
    <property type="match status" value="1"/>
</dbReference>
<dbReference type="OrthoDB" id="2933491at2"/>
<name>A7VPL5_9FIRM</name>
<evidence type="ECO:0000256" key="2">
    <source>
        <dbReference type="ARBA" id="ARBA00022670"/>
    </source>
</evidence>
<evidence type="ECO:0000313" key="10">
    <source>
        <dbReference type="Proteomes" id="UP000220611"/>
    </source>
</evidence>
<dbReference type="SUPFAM" id="SSF54001">
    <property type="entry name" value="Cysteine proteinases"/>
    <property type="match status" value="1"/>
</dbReference>
<dbReference type="HOGENOM" id="CLU_474666_0_0_9"/>
<dbReference type="Pfam" id="PF00877">
    <property type="entry name" value="NLPC_P60"/>
    <property type="match status" value="1"/>
</dbReference>
<evidence type="ECO:0000313" key="8">
    <source>
        <dbReference type="EMBL" id="PEQ24291.1"/>
    </source>
</evidence>
<protein>
    <submittedName>
        <fullName evidence="7">Putative peptidoglycan binding domain protein</fullName>
    </submittedName>
</protein>
<evidence type="ECO:0000313" key="9">
    <source>
        <dbReference type="Proteomes" id="UP000003490"/>
    </source>
</evidence>
<evidence type="ECO:0000256" key="1">
    <source>
        <dbReference type="ARBA" id="ARBA00007074"/>
    </source>
</evidence>
<feature type="transmembrane region" description="Helical" evidence="5">
    <location>
        <begin position="533"/>
        <end position="553"/>
    </location>
</feature>
<evidence type="ECO:0000256" key="5">
    <source>
        <dbReference type="SAM" id="Phobius"/>
    </source>
</evidence>
<evidence type="ECO:0000259" key="6">
    <source>
        <dbReference type="PROSITE" id="PS51935"/>
    </source>
</evidence>
<comment type="similarity">
    <text evidence="1">Belongs to the peptidase C40 family.</text>
</comment>
<comment type="caution">
    <text evidence="7">The sequence shown here is derived from an EMBL/GenBank/DDBJ whole genome shotgun (WGS) entry which is preliminary data.</text>
</comment>
<dbReference type="eggNOG" id="COG0791">
    <property type="taxonomic scope" value="Bacteria"/>
</dbReference>
<dbReference type="Proteomes" id="UP000003490">
    <property type="component" value="Unassembled WGS sequence"/>
</dbReference>
<feature type="domain" description="NlpC/P60" evidence="6">
    <location>
        <begin position="55"/>
        <end position="171"/>
    </location>
</feature>
<evidence type="ECO:0000256" key="4">
    <source>
        <dbReference type="ARBA" id="ARBA00022807"/>
    </source>
</evidence>
<dbReference type="SUPFAM" id="SSF47090">
    <property type="entry name" value="PGBD-like"/>
    <property type="match status" value="4"/>
</dbReference>
<dbReference type="AlphaFoldDB" id="A7VPL5"/>
<dbReference type="EMBL" id="ABCB02000013">
    <property type="protein sequence ID" value="EDO62677.1"/>
    <property type="molecule type" value="Genomic_DNA"/>
</dbReference>
<dbReference type="Proteomes" id="UP000220611">
    <property type="component" value="Unassembled WGS sequence"/>
</dbReference>
<dbReference type="eggNOG" id="COG3409">
    <property type="taxonomic scope" value="Bacteria"/>
</dbReference>
<evidence type="ECO:0000313" key="7">
    <source>
        <dbReference type="EMBL" id="EDO62677.1"/>
    </source>
</evidence>
<reference evidence="8 10" key="3">
    <citation type="submission" date="2017-07" db="EMBL/GenBank/DDBJ databases">
        <title>Prevalence of linear plasmids in Cutibacterium (Propionibacterium) acnes isolates obtained from prostatic tissue.</title>
        <authorList>
            <person name="Davidsson S."/>
            <person name="Carlsson J."/>
            <person name="Molling P."/>
            <person name="Andren O."/>
            <person name="Andersson S.-O."/>
            <person name="Brzuszkiewicz E."/>
            <person name="Poehlein A."/>
            <person name="Al-Zeer M."/>
            <person name="Brinkmann V."/>
            <person name="Scavenius C."/>
            <person name="Nazipi S."/>
            <person name="Soderquist B."/>
            <person name="Bruggemann H."/>
        </authorList>
    </citation>
    <scope>NUCLEOTIDE SEQUENCE [LARGE SCALE GENOMIC DNA]</scope>
    <source>
        <strain evidence="8 10">DSM 753</strain>
    </source>
</reference>
<proteinExistence type="inferred from homology"/>
<dbReference type="PROSITE" id="PS51935">
    <property type="entry name" value="NLPC_P60"/>
    <property type="match status" value="1"/>
</dbReference>
<organism evidence="7 9">
    <name type="scientific">[Clostridium] leptum DSM 753</name>
    <dbReference type="NCBI Taxonomy" id="428125"/>
    <lineage>
        <taxon>Bacteria</taxon>
        <taxon>Bacillati</taxon>
        <taxon>Bacillota</taxon>
        <taxon>Clostridia</taxon>
        <taxon>Eubacteriales</taxon>
        <taxon>Oscillospiraceae</taxon>
        <taxon>Oscillospiraceae incertae sedis</taxon>
    </lineage>
</organism>
<keyword evidence="4" id="KW-0788">Thiol protease</keyword>
<keyword evidence="10" id="KW-1185">Reference proteome</keyword>